<dbReference type="OrthoDB" id="3683482at2"/>
<organism evidence="3 4">
    <name type="scientific">Actinokineospora iranica</name>
    <dbReference type="NCBI Taxonomy" id="1271860"/>
    <lineage>
        <taxon>Bacteria</taxon>
        <taxon>Bacillati</taxon>
        <taxon>Actinomycetota</taxon>
        <taxon>Actinomycetes</taxon>
        <taxon>Pseudonocardiales</taxon>
        <taxon>Pseudonocardiaceae</taxon>
        <taxon>Actinokineospora</taxon>
    </lineage>
</organism>
<proteinExistence type="predicted"/>
<feature type="repeat" description="TPR" evidence="1">
    <location>
        <begin position="59"/>
        <end position="92"/>
    </location>
</feature>
<dbReference type="RefSeq" id="WP_091449141.1">
    <property type="nucleotide sequence ID" value="NZ_FMZZ01000002.1"/>
</dbReference>
<dbReference type="EMBL" id="FMZZ01000002">
    <property type="protein sequence ID" value="SDC51024.1"/>
    <property type="molecule type" value="Genomic_DNA"/>
</dbReference>
<keyword evidence="1" id="KW-0802">TPR repeat</keyword>
<dbReference type="Proteomes" id="UP000199501">
    <property type="component" value="Unassembled WGS sequence"/>
</dbReference>
<dbReference type="Gene3D" id="1.25.40.10">
    <property type="entry name" value="Tetratricopeptide repeat domain"/>
    <property type="match status" value="1"/>
</dbReference>
<keyword evidence="2" id="KW-1133">Transmembrane helix</keyword>
<dbReference type="STRING" id="1271860.SAMN05216174_102393"/>
<feature type="transmembrane region" description="Helical" evidence="2">
    <location>
        <begin position="229"/>
        <end position="248"/>
    </location>
</feature>
<name>A0A1G6M6T9_9PSEU</name>
<dbReference type="InterPro" id="IPR019734">
    <property type="entry name" value="TPR_rpt"/>
</dbReference>
<evidence type="ECO:0000313" key="4">
    <source>
        <dbReference type="Proteomes" id="UP000199501"/>
    </source>
</evidence>
<reference evidence="4" key="1">
    <citation type="submission" date="2016-10" db="EMBL/GenBank/DDBJ databases">
        <authorList>
            <person name="Varghese N."/>
            <person name="Submissions S."/>
        </authorList>
    </citation>
    <scope>NUCLEOTIDE SEQUENCE [LARGE SCALE GENOMIC DNA]</scope>
    <source>
        <strain evidence="4">IBRC-M 10403</strain>
    </source>
</reference>
<evidence type="ECO:0000313" key="3">
    <source>
        <dbReference type="EMBL" id="SDC51024.1"/>
    </source>
</evidence>
<keyword evidence="2" id="KW-0812">Transmembrane</keyword>
<evidence type="ECO:0000256" key="2">
    <source>
        <dbReference type="SAM" id="Phobius"/>
    </source>
</evidence>
<gene>
    <name evidence="3" type="ORF">SAMN05216174_102393</name>
</gene>
<feature type="transmembrane region" description="Helical" evidence="2">
    <location>
        <begin position="203"/>
        <end position="223"/>
    </location>
</feature>
<dbReference type="SUPFAM" id="SSF48452">
    <property type="entry name" value="TPR-like"/>
    <property type="match status" value="1"/>
</dbReference>
<protein>
    <submittedName>
        <fullName evidence="3">Uncharacterized protein</fullName>
    </submittedName>
</protein>
<dbReference type="PROSITE" id="PS50005">
    <property type="entry name" value="TPR"/>
    <property type="match status" value="1"/>
</dbReference>
<evidence type="ECO:0000256" key="1">
    <source>
        <dbReference type="PROSITE-ProRule" id="PRU00339"/>
    </source>
</evidence>
<keyword evidence="4" id="KW-1185">Reference proteome</keyword>
<sequence>MLRTWQDVIAKWELTAGEDEPGAGEAADAFARGRSALLAGRLDDALGEFERSAALRAHPHDHVGIGDVLLARGRWRAAARHYRRAEELDPGNALAFLGLSQAKVAGSDAVAAAEDLERVYGGSDDPVLRYYLASTWCSVADQARHRAGDETLVFTSEGQLALCEHAARRILELDVDDRELRRGAERLLAEVRSGRRWHWRPEGIAVSLAVLAVSFGLTLVAIGGVTGSVPLVIAGIVVGSALLYLIVVRFRRQSWRARAELPTGGIRGGGA</sequence>
<dbReference type="AlphaFoldDB" id="A0A1G6M6T9"/>
<dbReference type="InterPro" id="IPR011990">
    <property type="entry name" value="TPR-like_helical_dom_sf"/>
</dbReference>
<accession>A0A1G6M6T9</accession>
<keyword evidence="2" id="KW-0472">Membrane</keyword>